<evidence type="ECO:0000256" key="8">
    <source>
        <dbReference type="ARBA" id="ARBA00048909"/>
    </source>
</evidence>
<dbReference type="HOGENOM" id="CLU_021278_1_3_1"/>
<keyword evidence="5" id="KW-0547">Nucleotide-binding</keyword>
<dbReference type="CDD" id="cd02023">
    <property type="entry name" value="UMPK"/>
    <property type="match status" value="1"/>
</dbReference>
<feature type="domain" description="Phosphoribulokinase/uridine kinase" evidence="9">
    <location>
        <begin position="34"/>
        <end position="214"/>
    </location>
</feature>
<dbReference type="InParanoid" id="G0MYG6"/>
<dbReference type="GO" id="GO:0044206">
    <property type="term" value="P:UMP salvage"/>
    <property type="evidence" value="ECO:0007669"/>
    <property type="project" value="UniProtKB-UniPathway"/>
</dbReference>
<evidence type="ECO:0000256" key="1">
    <source>
        <dbReference type="ARBA" id="ARBA00004690"/>
    </source>
</evidence>
<comment type="catalytic activity">
    <reaction evidence="8">
        <text>uridine + ATP = UMP + ADP + H(+)</text>
        <dbReference type="Rhea" id="RHEA:16825"/>
        <dbReference type="ChEBI" id="CHEBI:15378"/>
        <dbReference type="ChEBI" id="CHEBI:16704"/>
        <dbReference type="ChEBI" id="CHEBI:30616"/>
        <dbReference type="ChEBI" id="CHEBI:57865"/>
        <dbReference type="ChEBI" id="CHEBI:456216"/>
        <dbReference type="EC" id="2.7.1.48"/>
    </reaction>
</comment>
<keyword evidence="6" id="KW-0418">Kinase</keyword>
<reference evidence="11" key="1">
    <citation type="submission" date="2011-07" db="EMBL/GenBank/DDBJ databases">
        <authorList>
            <consortium name="Caenorhabditis brenneri Sequencing and Analysis Consortium"/>
            <person name="Wilson R.K."/>
        </authorList>
    </citation>
    <scope>NUCLEOTIDE SEQUENCE [LARGE SCALE GENOMIC DNA]</scope>
    <source>
        <strain evidence="11">PB2801</strain>
    </source>
</reference>
<dbReference type="EC" id="2.7.1.48" evidence="3"/>
<comment type="pathway">
    <text evidence="1">Pyrimidine metabolism; UMP biosynthesis via salvage pathway; UMP from uridine: step 1/1.</text>
</comment>
<dbReference type="InterPro" id="IPR006083">
    <property type="entry name" value="PRK/URK"/>
</dbReference>
<evidence type="ECO:0000256" key="4">
    <source>
        <dbReference type="ARBA" id="ARBA00022679"/>
    </source>
</evidence>
<keyword evidence="11" id="KW-1185">Reference proteome</keyword>
<dbReference type="OMA" id="IGCDDYY"/>
<dbReference type="SUPFAM" id="SSF52540">
    <property type="entry name" value="P-loop containing nucleoside triphosphate hydrolases"/>
    <property type="match status" value="1"/>
</dbReference>
<dbReference type="PANTHER" id="PTHR10285">
    <property type="entry name" value="URIDINE KINASE"/>
    <property type="match status" value="1"/>
</dbReference>
<dbReference type="PRINTS" id="PR00988">
    <property type="entry name" value="URIDINKINASE"/>
</dbReference>
<dbReference type="eggNOG" id="KOG4203">
    <property type="taxonomic scope" value="Eukaryota"/>
</dbReference>
<evidence type="ECO:0000256" key="5">
    <source>
        <dbReference type="ARBA" id="ARBA00022741"/>
    </source>
</evidence>
<dbReference type="UniPathway" id="UPA00574">
    <property type="reaction ID" value="UER00637"/>
</dbReference>
<organism evidence="11">
    <name type="scientific">Caenorhabditis brenneri</name>
    <name type="common">Nematode worm</name>
    <dbReference type="NCBI Taxonomy" id="135651"/>
    <lineage>
        <taxon>Eukaryota</taxon>
        <taxon>Metazoa</taxon>
        <taxon>Ecdysozoa</taxon>
        <taxon>Nematoda</taxon>
        <taxon>Chromadorea</taxon>
        <taxon>Rhabditida</taxon>
        <taxon>Rhabditina</taxon>
        <taxon>Rhabditomorpha</taxon>
        <taxon>Rhabditoidea</taxon>
        <taxon>Rhabditidae</taxon>
        <taxon>Peloderinae</taxon>
        <taxon>Caenorhabditis</taxon>
    </lineage>
</organism>
<dbReference type="Gene3D" id="3.40.50.300">
    <property type="entry name" value="P-loop containing nucleotide triphosphate hydrolases"/>
    <property type="match status" value="1"/>
</dbReference>
<dbReference type="STRING" id="135651.G0MYG6"/>
<dbReference type="GO" id="GO:0005524">
    <property type="term" value="F:ATP binding"/>
    <property type="evidence" value="ECO:0007669"/>
    <property type="project" value="InterPro"/>
</dbReference>
<dbReference type="InterPro" id="IPR027417">
    <property type="entry name" value="P-loop_NTPase"/>
</dbReference>
<gene>
    <name evidence="10" type="ORF">CAEBREN_14298</name>
</gene>
<dbReference type="GO" id="GO:0004849">
    <property type="term" value="F:uridine kinase activity"/>
    <property type="evidence" value="ECO:0007669"/>
    <property type="project" value="UniProtKB-EC"/>
</dbReference>
<dbReference type="Proteomes" id="UP000008068">
    <property type="component" value="Unassembled WGS sequence"/>
</dbReference>
<proteinExistence type="inferred from homology"/>
<dbReference type="AlphaFoldDB" id="G0MYG6"/>
<evidence type="ECO:0000313" key="11">
    <source>
        <dbReference type="Proteomes" id="UP000008068"/>
    </source>
</evidence>
<comment type="catalytic activity">
    <reaction evidence="7">
        <text>cytidine + ATP = CMP + ADP + H(+)</text>
        <dbReference type="Rhea" id="RHEA:24674"/>
        <dbReference type="ChEBI" id="CHEBI:15378"/>
        <dbReference type="ChEBI" id="CHEBI:17562"/>
        <dbReference type="ChEBI" id="CHEBI:30616"/>
        <dbReference type="ChEBI" id="CHEBI:60377"/>
        <dbReference type="ChEBI" id="CHEBI:456216"/>
        <dbReference type="EC" id="2.7.1.48"/>
    </reaction>
</comment>
<dbReference type="EMBL" id="GL379820">
    <property type="protein sequence ID" value="EGT47448.1"/>
    <property type="molecule type" value="Genomic_DNA"/>
</dbReference>
<evidence type="ECO:0000256" key="7">
    <source>
        <dbReference type="ARBA" id="ARBA00047436"/>
    </source>
</evidence>
<evidence type="ECO:0000313" key="10">
    <source>
        <dbReference type="EMBL" id="EGT47448.1"/>
    </source>
</evidence>
<protein>
    <recommendedName>
        <fullName evidence="3">uridine/cytidine kinase</fullName>
        <ecNumber evidence="3">2.7.1.48</ecNumber>
    </recommendedName>
</protein>
<evidence type="ECO:0000259" key="9">
    <source>
        <dbReference type="Pfam" id="PF00485"/>
    </source>
</evidence>
<evidence type="ECO:0000256" key="3">
    <source>
        <dbReference type="ARBA" id="ARBA00012137"/>
    </source>
</evidence>
<dbReference type="InterPro" id="IPR000764">
    <property type="entry name" value="Uridine_kinase-like"/>
</dbReference>
<keyword evidence="4" id="KW-0808">Transferase</keyword>
<evidence type="ECO:0000256" key="2">
    <source>
        <dbReference type="ARBA" id="ARBA00005408"/>
    </source>
</evidence>
<dbReference type="FunCoup" id="G0MYG6">
    <property type="interactions" value="1677"/>
</dbReference>
<comment type="similarity">
    <text evidence="2">Belongs to the uridine kinase family.</text>
</comment>
<dbReference type="Pfam" id="PF00485">
    <property type="entry name" value="PRK"/>
    <property type="match status" value="1"/>
</dbReference>
<evidence type="ECO:0000256" key="6">
    <source>
        <dbReference type="ARBA" id="ARBA00022777"/>
    </source>
</evidence>
<sequence>MTSAEILAASPESSELFNGLLKVFQKTKPGRPLMIGVCGGSASGKTQFSVGLAHLFGPSVLLVKQDNFYKPLSKEQKELAHQSKYNFDEPDAFDMELCLKTLQMLSFGQDTVVPQYSYITHDRDSVSLPVKCTSVILFEGILAFHDDRIADLFDVRVFIDADESTRLSRRVLRDVKERGWTESEVLEQHTFFVQPAFEKYIAPCQQKAHFNIPGTVSMETGVMDFLNGVKELLASNIPLCMLGERLSQLENATKSIC</sequence>
<name>G0MYG6_CAEBE</name>
<dbReference type="OrthoDB" id="10257085at2759"/>
<accession>G0MYG6</accession>